<dbReference type="Pfam" id="PF00733">
    <property type="entry name" value="Asn_synthase"/>
    <property type="match status" value="1"/>
</dbReference>
<dbReference type="InterPro" id="IPR014729">
    <property type="entry name" value="Rossmann-like_a/b/a_fold"/>
</dbReference>
<evidence type="ECO:0000256" key="4">
    <source>
        <dbReference type="ARBA" id="ARBA00022741"/>
    </source>
</evidence>
<evidence type="ECO:0000256" key="1">
    <source>
        <dbReference type="ARBA" id="ARBA00005187"/>
    </source>
</evidence>
<dbReference type="GO" id="GO:0004066">
    <property type="term" value="F:asparagine synthase (glutamine-hydrolyzing) activity"/>
    <property type="evidence" value="ECO:0007669"/>
    <property type="project" value="UniProtKB-EC"/>
</dbReference>
<dbReference type="Gene3D" id="3.40.50.620">
    <property type="entry name" value="HUPs"/>
    <property type="match status" value="2"/>
</dbReference>
<dbReference type="PANTHER" id="PTHR43284:SF1">
    <property type="entry name" value="ASPARAGINE SYNTHETASE"/>
    <property type="match status" value="1"/>
</dbReference>
<dbReference type="EMBL" id="CP048620">
    <property type="protein sequence ID" value="QPJ65310.1"/>
    <property type="molecule type" value="Genomic_DNA"/>
</dbReference>
<dbReference type="NCBIfam" id="TIGR01536">
    <property type="entry name" value="asn_synth_AEB"/>
    <property type="match status" value="1"/>
</dbReference>
<dbReference type="PROSITE" id="PS51278">
    <property type="entry name" value="GATASE_TYPE_2"/>
    <property type="match status" value="1"/>
</dbReference>
<dbReference type="GO" id="GO:0005829">
    <property type="term" value="C:cytosol"/>
    <property type="evidence" value="ECO:0007669"/>
    <property type="project" value="TreeGrafter"/>
</dbReference>
<keyword evidence="8" id="KW-0061">Asparagine biosynthesis</keyword>
<feature type="active site" description="For GATase activity" evidence="8">
    <location>
        <position position="2"/>
    </location>
</feature>
<evidence type="ECO:0000256" key="9">
    <source>
        <dbReference type="PIRSR" id="PIRSR001589-2"/>
    </source>
</evidence>
<dbReference type="InterPro" id="IPR001962">
    <property type="entry name" value="Asn_synthase"/>
</dbReference>
<comment type="pathway">
    <text evidence="1">Amino-acid biosynthesis; L-asparagine biosynthesis; L-asparagine from L-aspartate (L-Gln route): step 1/1.</text>
</comment>
<dbReference type="InterPro" id="IPR006426">
    <property type="entry name" value="Asn_synth_AEB"/>
</dbReference>
<evidence type="ECO:0000256" key="2">
    <source>
        <dbReference type="ARBA" id="ARBA00005752"/>
    </source>
</evidence>
<dbReference type="Gene3D" id="3.60.20.10">
    <property type="entry name" value="Glutamine Phosphoribosylpyrophosphate, subunit 1, domain 1"/>
    <property type="match status" value="1"/>
</dbReference>
<dbReference type="CDD" id="cd01991">
    <property type="entry name" value="Asn_synthase_B_C"/>
    <property type="match status" value="1"/>
</dbReference>
<dbReference type="InterPro" id="IPR029055">
    <property type="entry name" value="Ntn_hydrolases_N"/>
</dbReference>
<organism evidence="11 12">
    <name type="scientific">Candidatus Nitrohelix vancouverensis</name>
    <dbReference type="NCBI Taxonomy" id="2705534"/>
    <lineage>
        <taxon>Bacteria</taxon>
        <taxon>Pseudomonadati</taxon>
        <taxon>Nitrospinota/Tectimicrobiota group</taxon>
        <taxon>Nitrospinota</taxon>
        <taxon>Nitrospinia</taxon>
        <taxon>Nitrospinales</taxon>
        <taxon>Nitrospinaceae</taxon>
        <taxon>Candidatus Nitrohelix</taxon>
    </lineage>
</organism>
<dbReference type="SUPFAM" id="SSF52402">
    <property type="entry name" value="Adenine nucleotide alpha hydrolases-like"/>
    <property type="match status" value="1"/>
</dbReference>
<protein>
    <recommendedName>
        <fullName evidence="3">asparagine synthase (glutamine-hydrolyzing)</fullName>
        <ecNumber evidence="3">6.3.5.4</ecNumber>
    </recommendedName>
</protein>
<feature type="binding site" evidence="9">
    <location>
        <position position="99"/>
    </location>
    <ligand>
        <name>L-glutamine</name>
        <dbReference type="ChEBI" id="CHEBI:58359"/>
    </ligand>
</feature>
<comment type="catalytic activity">
    <reaction evidence="7">
        <text>L-aspartate + L-glutamine + ATP + H2O = L-asparagine + L-glutamate + AMP + diphosphate + H(+)</text>
        <dbReference type="Rhea" id="RHEA:12228"/>
        <dbReference type="ChEBI" id="CHEBI:15377"/>
        <dbReference type="ChEBI" id="CHEBI:15378"/>
        <dbReference type="ChEBI" id="CHEBI:29985"/>
        <dbReference type="ChEBI" id="CHEBI:29991"/>
        <dbReference type="ChEBI" id="CHEBI:30616"/>
        <dbReference type="ChEBI" id="CHEBI:33019"/>
        <dbReference type="ChEBI" id="CHEBI:58048"/>
        <dbReference type="ChEBI" id="CHEBI:58359"/>
        <dbReference type="ChEBI" id="CHEBI:456215"/>
        <dbReference type="EC" id="6.3.5.4"/>
    </reaction>
</comment>
<dbReference type="GO" id="GO:0005524">
    <property type="term" value="F:ATP binding"/>
    <property type="evidence" value="ECO:0007669"/>
    <property type="project" value="UniProtKB-KW"/>
</dbReference>
<keyword evidence="11" id="KW-0436">Ligase</keyword>
<evidence type="ECO:0000313" key="11">
    <source>
        <dbReference type="EMBL" id="QPJ65310.1"/>
    </source>
</evidence>
<dbReference type="KEGG" id="nva:G3M78_07870"/>
<dbReference type="InterPro" id="IPR051786">
    <property type="entry name" value="ASN_synthetase/amidase"/>
</dbReference>
<dbReference type="PIRSF" id="PIRSF001589">
    <property type="entry name" value="Asn_synthetase_glu-h"/>
    <property type="match status" value="1"/>
</dbReference>
<gene>
    <name evidence="11" type="primary">asnB</name>
    <name evidence="11" type="ORF">G3M78_07870</name>
</gene>
<accession>A0A7T0G3E8</accession>
<dbReference type="AlphaFoldDB" id="A0A7T0G3E8"/>
<dbReference type="EC" id="6.3.5.4" evidence="3"/>
<dbReference type="CDD" id="cd00712">
    <property type="entry name" value="AsnB"/>
    <property type="match status" value="1"/>
</dbReference>
<evidence type="ECO:0000256" key="7">
    <source>
        <dbReference type="ARBA" id="ARBA00048741"/>
    </source>
</evidence>
<keyword evidence="6 8" id="KW-0315">Glutamine amidotransferase</keyword>
<evidence type="ECO:0000256" key="6">
    <source>
        <dbReference type="ARBA" id="ARBA00022962"/>
    </source>
</evidence>
<feature type="domain" description="Glutamine amidotransferase type-2" evidence="10">
    <location>
        <begin position="2"/>
        <end position="212"/>
    </location>
</feature>
<keyword evidence="4 9" id="KW-0547">Nucleotide-binding</keyword>
<evidence type="ECO:0000313" key="12">
    <source>
        <dbReference type="Proteomes" id="UP000594464"/>
    </source>
</evidence>
<comment type="similarity">
    <text evidence="2">Belongs to the asparagine synthetase family.</text>
</comment>
<reference evidence="12" key="1">
    <citation type="submission" date="2020-02" db="EMBL/GenBank/DDBJ databases">
        <title>Genomic and physiological characterization of two novel Nitrospinaceae genera.</title>
        <authorList>
            <person name="Mueller A.J."/>
            <person name="Jung M.-Y."/>
            <person name="Strachan C.R."/>
            <person name="Herbold C.W."/>
            <person name="Kirkegaard R.H."/>
            <person name="Daims H."/>
        </authorList>
    </citation>
    <scope>NUCLEOTIDE SEQUENCE [LARGE SCALE GENOMIC DNA]</scope>
</reference>
<proteinExistence type="inferred from homology"/>
<dbReference type="Pfam" id="PF13537">
    <property type="entry name" value="GATase_7"/>
    <property type="match status" value="1"/>
</dbReference>
<evidence type="ECO:0000256" key="3">
    <source>
        <dbReference type="ARBA" id="ARBA00012737"/>
    </source>
</evidence>
<keyword evidence="8" id="KW-0028">Amino-acid biosynthesis</keyword>
<dbReference type="Proteomes" id="UP000594464">
    <property type="component" value="Chromosome"/>
</dbReference>
<dbReference type="InterPro" id="IPR033738">
    <property type="entry name" value="AsnB_N"/>
</dbReference>
<evidence type="ECO:0000256" key="5">
    <source>
        <dbReference type="ARBA" id="ARBA00022840"/>
    </source>
</evidence>
<dbReference type="GO" id="GO:0006529">
    <property type="term" value="P:asparagine biosynthetic process"/>
    <property type="evidence" value="ECO:0007669"/>
    <property type="project" value="UniProtKB-KW"/>
</dbReference>
<name>A0A7T0G3E8_9BACT</name>
<sequence>MCGIFGVIQPDLSESPENLIQQLHTLIKHRGPDEQGHYAEPGCLIGNARLSIIDLDAGCQPIFNEDRSLAIVYNGELYNHRELRNQLIGKGHNFRTETDTETILHAFEEYGEQCVDRFNGMFAFAIWNLKNKSLFVARDRLGIKPLYIAPLHNGFAFASEAKVLLPLLKKPIRPNWSAIYRFFSFGYIPGSESPFDGIQKFPAGHYAWLKNGELTPTRFWAPEYGMGASQTPAVSQKKIQELIEHAVTLELMSDVPVGVFLSGGLDSSAVAVFAQKNSSRTIHSFALRFEESTHDESKDARVVADHLKLDHHEFLFSREELTHSLFEVAKILEAPFGDSTVLPLLTLSKHTRKSVKVVLTGWGGDEIFAGYPTYKAHLMASCYRKLPQFFREGLLAPLIQSLPVSDKYMSLEFKAKRFIKGMNLAPELQHFLWMGYLEDSAKQRLFMPSILNQSDQDTLAPVREILPKLPEKDLVSRIMHLDALFFLEGNGLFQADRMTMAASLEARVPLLNNDLIDYVNALPSSDKMPNGKTKELLRNVLRPHLPASIINKPKKGFGPPSANWTRNVFSKLFDDLFDKERVIEQGIFQFKEIDRMISEHRSRKVDHGRSLWALLSFQLWYNNFIEDFNRG</sequence>
<dbReference type="PANTHER" id="PTHR43284">
    <property type="entry name" value="ASPARAGINE SYNTHETASE (GLUTAMINE-HYDROLYZING)"/>
    <property type="match status" value="1"/>
</dbReference>
<evidence type="ECO:0000259" key="10">
    <source>
        <dbReference type="PROSITE" id="PS51278"/>
    </source>
</evidence>
<keyword evidence="5 9" id="KW-0067">ATP-binding</keyword>
<dbReference type="SUPFAM" id="SSF56235">
    <property type="entry name" value="N-terminal nucleophile aminohydrolases (Ntn hydrolases)"/>
    <property type="match status" value="1"/>
</dbReference>
<dbReference type="InterPro" id="IPR017932">
    <property type="entry name" value="GATase_2_dom"/>
</dbReference>
<evidence type="ECO:0000256" key="8">
    <source>
        <dbReference type="PIRSR" id="PIRSR001589-1"/>
    </source>
</evidence>